<accession>A0ABY6IQ87</accession>
<keyword evidence="1" id="KW-0472">Membrane</keyword>
<keyword evidence="4" id="KW-1185">Reference proteome</keyword>
<keyword evidence="1" id="KW-0812">Transmembrane</keyword>
<dbReference type="Proteomes" id="UP001163882">
    <property type="component" value="Chromosome"/>
</dbReference>
<dbReference type="RefSeq" id="WP_264225269.1">
    <property type="nucleotide sequence ID" value="NZ_CP107716.1"/>
</dbReference>
<gene>
    <name evidence="3" type="ORF">OF122_16480</name>
</gene>
<evidence type="ECO:0000256" key="1">
    <source>
        <dbReference type="SAM" id="Phobius"/>
    </source>
</evidence>
<protein>
    <submittedName>
        <fullName evidence="3">TIGR02186 family protein</fullName>
    </submittedName>
</protein>
<proteinExistence type="predicted"/>
<evidence type="ECO:0000313" key="4">
    <source>
        <dbReference type="Proteomes" id="UP001163882"/>
    </source>
</evidence>
<dbReference type="EMBL" id="CP107716">
    <property type="protein sequence ID" value="UYQ71619.1"/>
    <property type="molecule type" value="Genomic_DNA"/>
</dbReference>
<dbReference type="InterPro" id="IPR019088">
    <property type="entry name" value="CHP02186-rel_TM"/>
</dbReference>
<reference evidence="3" key="1">
    <citation type="submission" date="2022-10" db="EMBL/GenBank/DDBJ databases">
        <title>YIM 151497 complete genome.</title>
        <authorList>
            <person name="Chen X."/>
        </authorList>
    </citation>
    <scope>NUCLEOTIDE SEQUENCE</scope>
    <source>
        <strain evidence="3">YIM 151497</strain>
    </source>
</reference>
<feature type="signal peptide" evidence="2">
    <location>
        <begin position="1"/>
        <end position="22"/>
    </location>
</feature>
<feature type="transmembrane region" description="Helical" evidence="1">
    <location>
        <begin position="230"/>
        <end position="251"/>
    </location>
</feature>
<keyword evidence="1" id="KW-1133">Transmembrane helix</keyword>
<evidence type="ECO:0000313" key="3">
    <source>
        <dbReference type="EMBL" id="UYQ71619.1"/>
    </source>
</evidence>
<keyword evidence="2" id="KW-0732">Signal</keyword>
<evidence type="ECO:0000256" key="2">
    <source>
        <dbReference type="SAM" id="SignalP"/>
    </source>
</evidence>
<name>A0ABY6IQ87_9HYPH</name>
<organism evidence="3 4">
    <name type="scientific">Pelagibacterium flavum</name>
    <dbReference type="NCBI Taxonomy" id="2984530"/>
    <lineage>
        <taxon>Bacteria</taxon>
        <taxon>Pseudomonadati</taxon>
        <taxon>Pseudomonadota</taxon>
        <taxon>Alphaproteobacteria</taxon>
        <taxon>Hyphomicrobiales</taxon>
        <taxon>Devosiaceae</taxon>
        <taxon>Pelagibacterium</taxon>
    </lineage>
</organism>
<sequence>MTAVRILLALFALLAMLTGASAQSLVFGTSDPTISIHSNFAGETITLFGNIEPSLDGTPPQGTFDVVFVIRGPVEERVVRRKSRQFGIMLNADHALFSGLPSFYRVLSSRPLETILDPEVIAERNLTVQAQAALALEETTGNVALFENELVRLMGEANLYRTDERGISFLSPTFFSTRVILPAHVPNGIFLAQALVVQNGQVVAQGAQRFFVQKSGFERFIGEAAVNQPLLYGIATVLLALVTGWLGGVLFRR</sequence>
<dbReference type="Pfam" id="PF09608">
    <property type="entry name" value="Alph_Pro_TM"/>
    <property type="match status" value="1"/>
</dbReference>
<feature type="chain" id="PRO_5046211342" evidence="2">
    <location>
        <begin position="23"/>
        <end position="253"/>
    </location>
</feature>